<dbReference type="PANTHER" id="PTHR18901:SF38">
    <property type="entry name" value="PSEUDOURIDINE-5'-PHOSPHATASE"/>
    <property type="match status" value="1"/>
</dbReference>
<evidence type="ECO:0000313" key="2">
    <source>
        <dbReference type="Proteomes" id="UP000606499"/>
    </source>
</evidence>
<dbReference type="CDD" id="cd07505">
    <property type="entry name" value="HAD_BPGM-like"/>
    <property type="match status" value="1"/>
</dbReference>
<dbReference type="SFLD" id="SFLDS00003">
    <property type="entry name" value="Haloacid_Dehalogenase"/>
    <property type="match status" value="1"/>
</dbReference>
<dbReference type="InterPro" id="IPR023198">
    <property type="entry name" value="PGP-like_dom2"/>
</dbReference>
<evidence type="ECO:0000313" key="1">
    <source>
        <dbReference type="EMBL" id="MBC5725210.1"/>
    </source>
</evidence>
<dbReference type="GO" id="GO:0016791">
    <property type="term" value="F:phosphatase activity"/>
    <property type="evidence" value="ECO:0007669"/>
    <property type="project" value="TreeGrafter"/>
</dbReference>
<dbReference type="EMBL" id="JACOPL010000005">
    <property type="protein sequence ID" value="MBC5725210.1"/>
    <property type="molecule type" value="Genomic_DNA"/>
</dbReference>
<dbReference type="SUPFAM" id="SSF56784">
    <property type="entry name" value="HAD-like"/>
    <property type="match status" value="1"/>
</dbReference>
<dbReference type="InterPro" id="IPR023214">
    <property type="entry name" value="HAD_sf"/>
</dbReference>
<dbReference type="InterPro" id="IPR041492">
    <property type="entry name" value="HAD_2"/>
</dbReference>
<accession>A0A923LTU1</accession>
<sequence length="218" mass="24566">MHDFKGAIFDMDGTLLDSMPVWKRLTQGYLSQFGLHITDQDYAVTEGFSQPQVAQYFIERYPELPIDVQSMMDGMDRLITARYETIARPKDGVFRFLEGLRRRGVKMAIATLTARRHAEKALRDRGMLNYFAFMLTIEDVGISKHEPDIYLRAAERLGLRPADCIVFEDAPYAGVTAKRAGFRVCGMAEPAYAAGEAELRAASDFFVEASFDELAGKL</sequence>
<dbReference type="PRINTS" id="PR00413">
    <property type="entry name" value="HADHALOGNASE"/>
</dbReference>
<dbReference type="AlphaFoldDB" id="A0A923LTU1"/>
<gene>
    <name evidence="1" type="ORF">H8S45_07040</name>
</gene>
<protein>
    <submittedName>
        <fullName evidence="1">HAD family phosphatase</fullName>
    </submittedName>
</protein>
<dbReference type="PANTHER" id="PTHR18901">
    <property type="entry name" value="2-DEOXYGLUCOSE-6-PHOSPHATE PHOSPHATASE 2"/>
    <property type="match status" value="1"/>
</dbReference>
<reference evidence="1" key="1">
    <citation type="submission" date="2020-08" db="EMBL/GenBank/DDBJ databases">
        <title>Genome public.</title>
        <authorList>
            <person name="Liu C."/>
            <person name="Sun Q."/>
        </authorList>
    </citation>
    <scope>NUCLEOTIDE SEQUENCE</scope>
    <source>
        <strain evidence="1">NSJ-28</strain>
    </source>
</reference>
<dbReference type="InterPro" id="IPR006439">
    <property type="entry name" value="HAD-SF_hydro_IA"/>
</dbReference>
<organism evidence="1 2">
    <name type="scientific">Agathobaculum faecis</name>
    <dbReference type="NCBI Taxonomy" id="2763013"/>
    <lineage>
        <taxon>Bacteria</taxon>
        <taxon>Bacillati</taxon>
        <taxon>Bacillota</taxon>
        <taxon>Clostridia</taxon>
        <taxon>Eubacteriales</taxon>
        <taxon>Butyricicoccaceae</taxon>
        <taxon>Agathobaculum</taxon>
    </lineage>
</organism>
<dbReference type="NCBIfam" id="TIGR01509">
    <property type="entry name" value="HAD-SF-IA-v3"/>
    <property type="match status" value="1"/>
</dbReference>
<dbReference type="Gene3D" id="1.10.150.240">
    <property type="entry name" value="Putative phosphatase, domain 2"/>
    <property type="match status" value="1"/>
</dbReference>
<dbReference type="Proteomes" id="UP000606499">
    <property type="component" value="Unassembled WGS sequence"/>
</dbReference>
<dbReference type="Pfam" id="PF13419">
    <property type="entry name" value="HAD_2"/>
    <property type="match status" value="1"/>
</dbReference>
<keyword evidence="2" id="KW-1185">Reference proteome</keyword>
<comment type="caution">
    <text evidence="1">The sequence shown here is derived from an EMBL/GenBank/DDBJ whole genome shotgun (WGS) entry which is preliminary data.</text>
</comment>
<proteinExistence type="predicted"/>
<dbReference type="RefSeq" id="WP_147574296.1">
    <property type="nucleotide sequence ID" value="NZ_JACOPL010000005.1"/>
</dbReference>
<dbReference type="Gene3D" id="3.40.50.1000">
    <property type="entry name" value="HAD superfamily/HAD-like"/>
    <property type="match status" value="1"/>
</dbReference>
<name>A0A923LTU1_9FIRM</name>
<dbReference type="SFLD" id="SFLDG01129">
    <property type="entry name" value="C1.5:_HAD__Beta-PGM__Phosphata"/>
    <property type="match status" value="1"/>
</dbReference>
<dbReference type="InterPro" id="IPR036412">
    <property type="entry name" value="HAD-like_sf"/>
</dbReference>